<comment type="caution">
    <text evidence="5">The sequence shown here is derived from an EMBL/GenBank/DDBJ whole genome shotgun (WGS) entry which is preliminary data.</text>
</comment>
<dbReference type="PROSITE" id="PS51118">
    <property type="entry name" value="HTH_HXLR"/>
    <property type="match status" value="1"/>
</dbReference>
<dbReference type="eggNOG" id="COG1733">
    <property type="taxonomic scope" value="Bacteria"/>
</dbReference>
<evidence type="ECO:0000256" key="2">
    <source>
        <dbReference type="ARBA" id="ARBA00023125"/>
    </source>
</evidence>
<keyword evidence="1" id="KW-0805">Transcription regulation</keyword>
<dbReference type="Pfam" id="PF01638">
    <property type="entry name" value="HxlR"/>
    <property type="match status" value="1"/>
</dbReference>
<dbReference type="RefSeq" id="WP_034672954.1">
    <property type="nucleotide sequence ID" value="NZ_FPAP01000002.1"/>
</dbReference>
<evidence type="ECO:0000313" key="5">
    <source>
        <dbReference type="EMBL" id="KFE99445.1"/>
    </source>
</evidence>
<keyword evidence="2" id="KW-0238">DNA-binding</keyword>
<dbReference type="STRING" id="236814.IX39_01905"/>
<dbReference type="Proteomes" id="UP000028713">
    <property type="component" value="Unassembled WGS sequence"/>
</dbReference>
<dbReference type="AlphaFoldDB" id="A0A085Z4T2"/>
<dbReference type="EMBL" id="JPRP01000001">
    <property type="protein sequence ID" value="KFE99445.1"/>
    <property type="molecule type" value="Genomic_DNA"/>
</dbReference>
<dbReference type="OrthoDB" id="8231503at2"/>
<reference evidence="5 6" key="1">
    <citation type="submission" date="2014-07" db="EMBL/GenBank/DDBJ databases">
        <title>Genome of Chryseobacterium formosense LMG 24722.</title>
        <authorList>
            <person name="Pipes S.E."/>
            <person name="Stropko S.J."/>
            <person name="Newman J.D."/>
        </authorList>
    </citation>
    <scope>NUCLEOTIDE SEQUENCE [LARGE SCALE GENOMIC DNA]</scope>
    <source>
        <strain evidence="5 6">LMG 24722</strain>
    </source>
</reference>
<feature type="domain" description="HTH hxlR-type" evidence="4">
    <location>
        <begin position="13"/>
        <end position="103"/>
    </location>
</feature>
<evidence type="ECO:0000259" key="4">
    <source>
        <dbReference type="PROSITE" id="PS51118"/>
    </source>
</evidence>
<proteinExistence type="predicted"/>
<organism evidence="5 6">
    <name type="scientific">Chryseobacterium formosense</name>
    <dbReference type="NCBI Taxonomy" id="236814"/>
    <lineage>
        <taxon>Bacteria</taxon>
        <taxon>Pseudomonadati</taxon>
        <taxon>Bacteroidota</taxon>
        <taxon>Flavobacteriia</taxon>
        <taxon>Flavobacteriales</taxon>
        <taxon>Weeksellaceae</taxon>
        <taxon>Chryseobacterium group</taxon>
        <taxon>Chryseobacterium</taxon>
    </lineage>
</organism>
<dbReference type="InterPro" id="IPR036388">
    <property type="entry name" value="WH-like_DNA-bd_sf"/>
</dbReference>
<accession>A0A085Z4T2</accession>
<evidence type="ECO:0000256" key="3">
    <source>
        <dbReference type="ARBA" id="ARBA00023163"/>
    </source>
</evidence>
<gene>
    <name evidence="5" type="ORF">IX39_01905</name>
</gene>
<evidence type="ECO:0000313" key="6">
    <source>
        <dbReference type="Proteomes" id="UP000028713"/>
    </source>
</evidence>
<dbReference type="Gene3D" id="1.10.10.10">
    <property type="entry name" value="Winged helix-like DNA-binding domain superfamily/Winged helix DNA-binding domain"/>
    <property type="match status" value="1"/>
</dbReference>
<name>A0A085Z4T2_9FLAO</name>
<dbReference type="InterPro" id="IPR002577">
    <property type="entry name" value="HTH_HxlR"/>
</dbReference>
<evidence type="ECO:0000256" key="1">
    <source>
        <dbReference type="ARBA" id="ARBA00023015"/>
    </source>
</evidence>
<protein>
    <submittedName>
        <fullName evidence="5">Transcriptional regulator</fullName>
    </submittedName>
</protein>
<dbReference type="PANTHER" id="PTHR33204">
    <property type="entry name" value="TRANSCRIPTIONAL REGULATOR, MARR FAMILY"/>
    <property type="match status" value="1"/>
</dbReference>
<dbReference type="SUPFAM" id="SSF46785">
    <property type="entry name" value="Winged helix' DNA-binding domain"/>
    <property type="match status" value="1"/>
</dbReference>
<dbReference type="InterPro" id="IPR036390">
    <property type="entry name" value="WH_DNA-bd_sf"/>
</dbReference>
<dbReference type="GO" id="GO:0003677">
    <property type="term" value="F:DNA binding"/>
    <property type="evidence" value="ECO:0007669"/>
    <property type="project" value="UniProtKB-KW"/>
</dbReference>
<sequence>MTTTHTNDNSNPCPVQRLLKLFSGKLKPEIFLLATKSSLRFNTLLREINGANKQSLAIALKDLTEAEVLEKIVIRKKPLHIEYYLTEKGKSIIPLFEKLEEIL</sequence>
<keyword evidence="3" id="KW-0804">Transcription</keyword>
<keyword evidence="6" id="KW-1185">Reference proteome</keyword>